<dbReference type="Proteomes" id="UP000287601">
    <property type="component" value="Chromosome"/>
</dbReference>
<dbReference type="KEGG" id="amij:EQM06_06230"/>
<accession>A0A410PVB9</accession>
<dbReference type="RefSeq" id="WP_128745513.1">
    <property type="nucleotide sequence ID" value="NZ_CP035281.1"/>
</dbReference>
<reference evidence="2 3" key="1">
    <citation type="submission" date="2019-01" db="EMBL/GenBank/DDBJ databases">
        <title>Draft genomes of a novel of Aminipila strains.</title>
        <authorList>
            <person name="Ma S."/>
        </authorList>
    </citation>
    <scope>NUCLEOTIDE SEQUENCE [LARGE SCALE GENOMIC DNA]</scope>
    <source>
        <strain evidence="3">JN-39</strain>
    </source>
</reference>
<dbReference type="Pfam" id="PF06686">
    <property type="entry name" value="SpoIIIAC"/>
    <property type="match status" value="2"/>
</dbReference>
<keyword evidence="1" id="KW-0812">Transmembrane</keyword>
<evidence type="ECO:0000313" key="3">
    <source>
        <dbReference type="Proteomes" id="UP000287601"/>
    </source>
</evidence>
<keyword evidence="1" id="KW-1133">Transmembrane helix</keyword>
<dbReference type="AlphaFoldDB" id="A0A410PVB9"/>
<sequence>MDIIKIALIALVGVICSQIVKGFKPEFAIYVVLTTVIIIFTLALQKLMSVFTFLQSIYGNITYGKTFFPIIIKVLVVAYIADFTSQLCKDSGEGAIAGKVELAGKIIIFYLAIPILIAILQLINSVLK</sequence>
<dbReference type="OrthoDB" id="1682150at2"/>
<dbReference type="InterPro" id="IPR025664">
    <property type="entry name" value="Spore_III_AC/AD"/>
</dbReference>
<keyword evidence="3" id="KW-1185">Reference proteome</keyword>
<name>A0A410PVB9_9FIRM</name>
<organism evidence="2 3">
    <name type="scientific">Aminipila luticellarii</name>
    <dbReference type="NCBI Taxonomy" id="2507160"/>
    <lineage>
        <taxon>Bacteria</taxon>
        <taxon>Bacillati</taxon>
        <taxon>Bacillota</taxon>
        <taxon>Clostridia</taxon>
        <taxon>Peptostreptococcales</taxon>
        <taxon>Anaerovoracaceae</taxon>
        <taxon>Aminipila</taxon>
    </lineage>
</organism>
<evidence type="ECO:0000313" key="2">
    <source>
        <dbReference type="EMBL" id="QAT42864.1"/>
    </source>
</evidence>
<feature type="transmembrane region" description="Helical" evidence="1">
    <location>
        <begin position="27"/>
        <end position="54"/>
    </location>
</feature>
<keyword evidence="1" id="KW-0472">Membrane</keyword>
<gene>
    <name evidence="2" type="ORF">EQM06_06230</name>
</gene>
<evidence type="ECO:0000256" key="1">
    <source>
        <dbReference type="SAM" id="Phobius"/>
    </source>
</evidence>
<dbReference type="EMBL" id="CP035281">
    <property type="protein sequence ID" value="QAT42864.1"/>
    <property type="molecule type" value="Genomic_DNA"/>
</dbReference>
<feature type="transmembrane region" description="Helical" evidence="1">
    <location>
        <begin position="66"/>
        <end position="87"/>
    </location>
</feature>
<protein>
    <submittedName>
        <fullName evidence="2">Stage III sporulation protein AD</fullName>
    </submittedName>
</protein>
<proteinExistence type="predicted"/>
<feature type="transmembrane region" description="Helical" evidence="1">
    <location>
        <begin position="107"/>
        <end position="127"/>
    </location>
</feature>